<sequence>MFRVLITVLVTIVSLLDYQTYAAAAEVDSETGKVELNESVSMTGTAVATWERHQLDDEISYNLRLYLVVDASELDTRLVEKIPNGLASDEIVINLNYLDYGEGRLEAIRTIFGTPMFDTISHEVGTYQKFGTFTIDHLMTIVECDHRDFYADFRNFKSKKEGRHLPQPSLDLGCS</sequence>
<dbReference type="STRING" id="1137284.GCA_001418205_01691"/>
<name>A0A0K6IL55_9GAMM</name>
<organism evidence="2 3">
    <name type="scientific">Marinomonas fungiae</name>
    <dbReference type="NCBI Taxonomy" id="1137284"/>
    <lineage>
        <taxon>Bacteria</taxon>
        <taxon>Pseudomonadati</taxon>
        <taxon>Pseudomonadota</taxon>
        <taxon>Gammaproteobacteria</taxon>
        <taxon>Oceanospirillales</taxon>
        <taxon>Oceanospirillaceae</taxon>
        <taxon>Marinomonas</taxon>
    </lineage>
</organism>
<accession>A0A0K6IL55</accession>
<feature type="signal peptide" evidence="1">
    <location>
        <begin position="1"/>
        <end position="24"/>
    </location>
</feature>
<dbReference type="Proteomes" id="UP000182769">
    <property type="component" value="Unassembled WGS sequence"/>
</dbReference>
<feature type="chain" id="PRO_5005505595" evidence="1">
    <location>
        <begin position="25"/>
        <end position="175"/>
    </location>
</feature>
<dbReference type="EMBL" id="CYHG01000004">
    <property type="protein sequence ID" value="CUB03840.1"/>
    <property type="molecule type" value="Genomic_DNA"/>
</dbReference>
<keyword evidence="3" id="KW-1185">Reference proteome</keyword>
<evidence type="ECO:0000313" key="2">
    <source>
        <dbReference type="EMBL" id="CUB03840.1"/>
    </source>
</evidence>
<proteinExistence type="predicted"/>
<protein>
    <submittedName>
        <fullName evidence="2">Uncharacterized protein</fullName>
    </submittedName>
</protein>
<dbReference type="AlphaFoldDB" id="A0A0K6IL55"/>
<gene>
    <name evidence="2" type="ORF">Ga0061065_104271</name>
</gene>
<reference evidence="3" key="1">
    <citation type="submission" date="2015-08" db="EMBL/GenBank/DDBJ databases">
        <authorList>
            <person name="Varghese N."/>
        </authorList>
    </citation>
    <scope>NUCLEOTIDE SEQUENCE [LARGE SCALE GENOMIC DNA]</scope>
    <source>
        <strain evidence="3">JCM 18476</strain>
    </source>
</reference>
<keyword evidence="1" id="KW-0732">Signal</keyword>
<evidence type="ECO:0000313" key="3">
    <source>
        <dbReference type="Proteomes" id="UP000182769"/>
    </source>
</evidence>
<dbReference type="RefSeq" id="WP_055462785.1">
    <property type="nucleotide sequence ID" value="NZ_CYHG01000004.1"/>
</dbReference>
<evidence type="ECO:0000256" key="1">
    <source>
        <dbReference type="SAM" id="SignalP"/>
    </source>
</evidence>